<accession>A0A2S1D2C9</accession>
<evidence type="ECO:0000256" key="33">
    <source>
        <dbReference type="RuleBase" id="RU363095"/>
    </source>
</evidence>
<feature type="domain" description="Retroviral envelope protein GP41-like" evidence="36">
    <location>
        <begin position="537"/>
        <end position="726"/>
    </location>
</feature>
<keyword evidence="20 32" id="KW-0261">Viral envelope protein</keyword>
<dbReference type="FunFam" id="1.10.287.210:FF:000001">
    <property type="entry name" value="Envelope glycoprotein gp160"/>
    <property type="match status" value="1"/>
</dbReference>
<comment type="caution">
    <text evidence="32 33">Lacks conserved residue(s) required for the propagation of feature annotation.</text>
</comment>
<evidence type="ECO:0000256" key="17">
    <source>
        <dbReference type="ARBA" id="ARBA00022804"/>
    </source>
</evidence>
<organism evidence="37">
    <name type="scientific">Human immunodeficiency virus type 1</name>
    <name type="common">HIV-1</name>
    <dbReference type="NCBI Taxonomy" id="11676"/>
    <lineage>
        <taxon>Viruses</taxon>
        <taxon>Riboviria</taxon>
        <taxon>Pararnavirae</taxon>
        <taxon>Artverviricota</taxon>
        <taxon>Revtraviricetes</taxon>
        <taxon>Ortervirales</taxon>
        <taxon>Retroviridae</taxon>
        <taxon>Orthoretrovirinae</taxon>
        <taxon>Lentivirus</taxon>
        <taxon>Lentivirus humimdef1</taxon>
    </lineage>
</organism>
<evidence type="ECO:0000256" key="9">
    <source>
        <dbReference type="ARBA" id="ARBA00022511"/>
    </source>
</evidence>
<dbReference type="InterPro" id="IPR036377">
    <property type="entry name" value="Gp120_core_sf"/>
</dbReference>
<comment type="PTM">
    <text evidence="32">Highly glycosylated by host. The high number of glycan on the protein is reffered to as 'glycan shield' because it contributes to hide protein sequence from adaptive immune system.</text>
</comment>
<feature type="site" description="Cleavage; by host furin" evidence="32">
    <location>
        <begin position="518"/>
        <end position="519"/>
    </location>
</feature>
<evidence type="ECO:0000256" key="22">
    <source>
        <dbReference type="ARBA" id="ARBA00022989"/>
    </source>
</evidence>
<feature type="domain" description="Human immunodeficiency virus 1 envelope glycoprotein Gp120" evidence="35">
    <location>
        <begin position="33"/>
        <end position="518"/>
    </location>
</feature>
<dbReference type="Pfam" id="PF00516">
    <property type="entry name" value="GP120"/>
    <property type="match status" value="1"/>
</dbReference>
<evidence type="ECO:0000256" key="2">
    <source>
        <dbReference type="ARBA" id="ARBA00004433"/>
    </source>
</evidence>
<feature type="chain" id="PRO_5023413578" description="Envelope glycoprotein gp160" evidence="32">
    <location>
        <begin position="32"/>
        <end position="863"/>
    </location>
</feature>
<keyword evidence="13 32" id="KW-0165">Cleavage on pair of basic residues</keyword>
<evidence type="ECO:0000259" key="36">
    <source>
        <dbReference type="Pfam" id="PF00517"/>
    </source>
</evidence>
<comment type="domain">
    <text evidence="32">The CD4-binding region is targeted by the antibody b12.</text>
</comment>
<feature type="region of interest" description="Disordered" evidence="34">
    <location>
        <begin position="729"/>
        <end position="749"/>
    </location>
</feature>
<sequence length="863" mass="98247">MKVKGTRRNYQHWWKGGILLLGILMICNATEQLWVTVYYGVPVWKEATTTLFCASDAKGYKEEEHNVWATHACVPTDPNPQEVVLENVTEEFNMWKNNMVEQMHEDIISLWDQSLKPCVKLTPLCVSLNCTDYLGNITGTNTTNTNTTSNNTTGVPNVGTEMKNCSFNITTSIRDKVKREYALFYNLDIVQIENDNGDIDDKSYRRYRLTSCNTSVLTQACPKTSFEPIPIHYCAPAGFAILKCNNKTFDGKGPCTNVSTVQCTHGIRPVVSTQLLLNGSLAEKEVVIRSENFSDNAKTIIVQLNKSVEMNCTRPNNNTRKSIPIGPGRAWYATGEIIGDIRQAHCNISRTDWNSTLEQVVDKLRKQFNNKTIIFNSSSGGDPELAMLSFNCGGEFFYCNTTKLFNTNLTQLSNNTKENITLPCRIKQIINMWQEVGKAMYAPPISGLIRCSSNITGLLLTRDGGNSNNSQNETFRPIGGNMRDNWRSELYKYKVVRIEPVGIAPTKAKRRVVQREKRAVGIGAMFLGFLGAAGSTMGAASVTLTVQARQLLSGIVQQQNNLLRAIEVQQHMLQLTVWGIKQLQARVLAVERYLRDQQLLGIWGCSGKLICTTAVPWNTSWSNKNLSKIWDNMTWMEWEREIDNYTNLIYNLLEESQNQQEKNEQELLELDKWASLWNWFNITNWLWYIKIFIMIVGGLIGLRIVFIVLSVVNRVRQGYSPLSFQTHLPVPRGPDRPEGIEEEGGERDRDKSGILVDGFLTLIWVDLRSLSLFLYHRLRDLLLVVTRIVELLGRRGWKILKYWWNILQYWSQELKNSAVSLFNATAIAVAEGTDRIIEIAQRIFRAILHIPRRIRQGLERALL</sequence>
<dbReference type="EMBL" id="MF499359">
    <property type="protein sequence ID" value="AWD41721.1"/>
    <property type="molecule type" value="Genomic_RNA"/>
</dbReference>
<comment type="miscellaneous">
    <text evidence="32">HIV-1 lineages are divided in three main groups, M (for Major), O (for Outlier), and N (for New, or Non-M, Non-O). The vast majority of strains found worldwide belong to the group M. Group O seems to be endemic to and largely confined to Cameroon and neighboring countries in West Central Africa, where these viruses represent a small minority of HIV-1 strains. The group N is represented by a limited number of isolates from Cameroonian persons. The group M is further subdivided in 9 clades or subtypes (A to D, F to H, J and K).</text>
</comment>
<dbReference type="Gene3D" id="1.10.287.210">
    <property type="match status" value="1"/>
</dbReference>
<dbReference type="FunFam" id="1.20.5.490:FF:000001">
    <property type="entry name" value="Envelope glycoprotein gp160"/>
    <property type="match status" value="1"/>
</dbReference>
<evidence type="ECO:0000256" key="19">
    <source>
        <dbReference type="ARBA" id="ARBA00022870"/>
    </source>
</evidence>
<comment type="domain">
    <text evidence="32">Some of the most genetically diverse regions of the viral genome are present in Env. They are called variable regions 1 through 5 (V1 through V5). Coreceptor usage of gp120 is determined mainly by the primary structure of the third variable region (V3) in the outer domain of gp120. The sequence of V3 determines which coreceptor, CCR5 and/or CXCR4 (corresponding to R5/macrophage, X4/T cell and R5X4/T cell and macrophage tropism), is used to trigger the fusion potential of the Env complex, and hence which cells the virus can infect. Binding to CCR5 involves a region adjacent in addition to V3.</text>
</comment>
<dbReference type="SUPFAM" id="SSF58069">
    <property type="entry name" value="Virus ectodomain"/>
    <property type="match status" value="1"/>
</dbReference>
<evidence type="ECO:0000256" key="25">
    <source>
        <dbReference type="ARBA" id="ARBA00023136"/>
    </source>
</evidence>
<feature type="topological domain" description="Cytoplasmic" evidence="32">
    <location>
        <begin position="713"/>
        <end position="863"/>
    </location>
</feature>
<dbReference type="GO" id="GO:0039654">
    <property type="term" value="P:fusion of virus membrane with host endosome membrane"/>
    <property type="evidence" value="ECO:0007669"/>
    <property type="project" value="UniProtKB-UniRule"/>
</dbReference>
<organismHost>
    <name type="scientific">Homo sapiens</name>
    <name type="common">Human</name>
    <dbReference type="NCBI Taxonomy" id="9606"/>
</organismHost>
<evidence type="ECO:0000256" key="31">
    <source>
        <dbReference type="ARBA" id="ARBA00023296"/>
    </source>
</evidence>
<dbReference type="Pfam" id="PF00517">
    <property type="entry name" value="GP41"/>
    <property type="match status" value="1"/>
</dbReference>
<evidence type="ECO:0000256" key="3">
    <source>
        <dbReference type="ARBA" id="ARBA00004505"/>
    </source>
</evidence>
<comment type="domain">
    <text evidence="32">The membrane proximal external region (MPER) present in gp41 is a tryptophan-rich region recognized by the antibodies 2F5, Z13, and 4E10. MPER seems to play a role in fusion.</text>
</comment>
<keyword evidence="12 32" id="KW-1162">Viral penetration into host cytoplasm</keyword>
<dbReference type="GO" id="GO:0019082">
    <property type="term" value="P:viral protein processing"/>
    <property type="evidence" value="ECO:0007669"/>
    <property type="project" value="UniProtKB-UniRule"/>
</dbReference>
<gene>
    <name evidence="32 37" type="primary">env</name>
</gene>
<reference evidence="37" key="1">
    <citation type="journal article" date="2018" name="Nat. Commun.">
        <title>Tracking HIV-1 recombination to resolve its contribution to HIV-1 evolution in natural infection.</title>
        <authorList>
            <person name="Song H."/>
            <person name="Giorgi E.E."/>
            <person name="Ganusov V.V."/>
            <person name="Cai F."/>
            <person name="Athreya G."/>
            <person name="Yoon H."/>
            <person name="Carja O."/>
            <person name="Hora B."/>
            <person name="Hraber P."/>
            <person name="Jiang C."/>
            <person name="Wang S."/>
            <person name="Li H."/>
            <person name="Salazar-Gonzalez J.F."/>
            <person name="Salazar M.G."/>
            <person name="Goonetilleke N."/>
            <person name="Keele B."/>
            <person name="Montefiori D.C."/>
            <person name="Cohen M.S."/>
            <person name="Shaw G.M."/>
            <person name="Hahn B.H."/>
            <person name="McMichael A.J."/>
            <person name="Haynes B.F."/>
            <person name="Korber B."/>
            <person name="Battacharya T."/>
            <person name="Gao F."/>
        </authorList>
    </citation>
    <scope>NUCLEOTIDE SEQUENCE</scope>
    <source>
        <strain evidence="37">700010654.3.d0084.ipe026.3H2</strain>
    </source>
</reference>
<dbReference type="InterPro" id="IPR000328">
    <property type="entry name" value="GP41-like"/>
</dbReference>
<feature type="region of interest" description="Fusion peptide" evidence="32">
    <location>
        <begin position="519"/>
        <end position="539"/>
    </location>
</feature>
<comment type="miscellaneous">
    <text evidence="32">Inhibitors targeting HIV-1 viral envelope proteins are used as antiretroviral drugs. Attachment of virions to the cell surface via non-specific interactions and CD4 binding can be blocked by inhibitors that include cyanovirin-N, cyclotriazadisulfonamide analogs, PRO 2000, TNX 355 and PRO 542. In addition, BMS 806 can block CD4-induced conformational changes. Env interactions with the coreceptor molecules can be targeted by CCR5 antagonists including SCH-D, maraviroc (UK 427857) and aplaviroc (GW 873140), and the CXCR4 antagonist AMD 070. Fusion of viral and cellular membranes can be inhibited by peptides such as enfuvirtide and tifuvirtide (T 1249). Resistance to inhibitors associated with mutations in Env are observed. Most of the time, single mutations confer only a modest reduction in drug susceptibility. Combination of several mutations is usually required to develop a high-level drug resistance.</text>
</comment>
<feature type="short sequence motif" description="Di-leucine internalization motif" evidence="32">
    <location>
        <begin position="862"/>
        <end position="863"/>
    </location>
</feature>
<keyword evidence="26 32" id="KW-0564">Palmitate</keyword>
<evidence type="ECO:0000256" key="12">
    <source>
        <dbReference type="ARBA" id="ARBA00022595"/>
    </source>
</evidence>
<protein>
    <recommendedName>
        <fullName evidence="32">Envelope glycoprotein gp160</fullName>
    </recommendedName>
    <alternativeName>
        <fullName evidence="32">Env polyprotein</fullName>
    </alternativeName>
    <component>
        <recommendedName>
            <fullName evidence="32">Surface protein gp120</fullName>
            <shortName evidence="32">SU</shortName>
        </recommendedName>
        <alternativeName>
            <fullName evidence="32">Glycoprotein 120</fullName>
            <shortName evidence="32">gp120</shortName>
        </alternativeName>
    </component>
    <component>
        <recommendedName>
            <fullName evidence="32">Transmembrane protein gp41</fullName>
            <shortName evidence="32">TM</shortName>
        </recommendedName>
        <alternativeName>
            <fullName evidence="32">Glycoprotein 41</fullName>
            <shortName evidence="32">gp41</shortName>
        </alternativeName>
    </component>
</protein>
<feature type="disulfide bond" evidence="32">
    <location>
        <begin position="605"/>
        <end position="611"/>
    </location>
</feature>
<keyword evidence="21 32" id="KW-1164">Virus endocytosis by host</keyword>
<evidence type="ECO:0000256" key="27">
    <source>
        <dbReference type="ARBA" id="ARBA00023157"/>
    </source>
</evidence>
<evidence type="ECO:0000256" key="8">
    <source>
        <dbReference type="ARBA" id="ARBA00022510"/>
    </source>
</evidence>
<evidence type="ECO:0000313" key="37">
    <source>
        <dbReference type="EMBL" id="AWD41721.1"/>
    </source>
</evidence>
<comment type="subcellular location">
    <subcellularLocation>
        <location evidence="3">Host cell membrane</location>
        <topology evidence="3">Peripheral membrane protein</topology>
    </subcellularLocation>
    <subcellularLocation>
        <location evidence="1">Host cell membrane</location>
        <topology evidence="1">Single-pass type I membrane protein</topology>
    </subcellularLocation>
    <subcellularLocation>
        <location evidence="2">Host endosome membrane</location>
        <topology evidence="2">Peripheral membrane protein</topology>
    </subcellularLocation>
    <subcellularLocation>
        <location evidence="5">Host endosome membrane</location>
        <topology evidence="5">Single-pass type I membrane protein</topology>
    </subcellularLocation>
    <subcellularLocation>
        <location evidence="6">Virion membrane</location>
        <topology evidence="6">Peripheral membrane protein</topology>
    </subcellularLocation>
    <subcellularLocation>
        <location evidence="4">Virion membrane</location>
        <topology evidence="4">Single-pass type I membrane protein</topology>
    </subcellularLocation>
</comment>
<evidence type="ECO:0000256" key="11">
    <source>
        <dbReference type="ARBA" id="ARBA00022581"/>
    </source>
</evidence>
<keyword evidence="9 32" id="KW-1032">Host cell membrane</keyword>
<dbReference type="GO" id="GO:0016020">
    <property type="term" value="C:membrane"/>
    <property type="evidence" value="ECO:0007669"/>
    <property type="project" value="UniProtKB-UniRule"/>
</dbReference>
<dbReference type="InterPro" id="IPR000777">
    <property type="entry name" value="HIV1_Gp120"/>
</dbReference>
<keyword evidence="11 32" id="KW-0945">Host-virus interaction</keyword>
<evidence type="ECO:0000256" key="18">
    <source>
        <dbReference type="ARBA" id="ARBA00022844"/>
    </source>
</evidence>
<feature type="chain" id="PRO_5023413579" description="Transmembrane protein gp41" evidence="32">
    <location>
        <begin position="519"/>
        <end position="863"/>
    </location>
</feature>
<dbReference type="GO" id="GO:0055036">
    <property type="term" value="C:virion membrane"/>
    <property type="evidence" value="ECO:0007669"/>
    <property type="project" value="UniProtKB-SubCell"/>
</dbReference>
<keyword evidence="29 32" id="KW-0899">Viral immunoevasion</keyword>
<evidence type="ECO:0000256" key="26">
    <source>
        <dbReference type="ARBA" id="ARBA00023139"/>
    </source>
</evidence>
<evidence type="ECO:0000256" key="29">
    <source>
        <dbReference type="ARBA" id="ARBA00023280"/>
    </source>
</evidence>
<evidence type="ECO:0000256" key="24">
    <source>
        <dbReference type="ARBA" id="ARBA00023054"/>
    </source>
</evidence>
<feature type="region of interest" description="MPER; binding to GalCer" evidence="32">
    <location>
        <begin position="669"/>
        <end position="690"/>
    </location>
</feature>
<comment type="function">
    <text evidence="32">Envelope glycoprotein gp160: Oligomerizes in the host endoplasmic reticulum into predominantly trimers. In a second time, gp160 transits in the host Golgi, where glycosylation is completed. The precursor is then proteolytically cleaved in the trans-Golgi and thereby activated by cellular furin or furin-like proteases to produce gp120 and gp41.</text>
</comment>
<feature type="coiled-coil region" evidence="32">
    <location>
        <begin position="640"/>
        <end position="674"/>
    </location>
</feature>
<keyword evidence="19 32" id="KW-1043">Host membrane</keyword>
<comment type="domain">
    <text evidence="32">The YXXL motif is involved in determining the exact site of viral release at the surface of infected mononuclear cells and promotes endocytosis. YXXL and di-leucine endocytosis motifs interact directly or indirectly with the clathrin adapter complexes, opperate independently, and their activities are not additive.</text>
</comment>
<comment type="PTM">
    <text evidence="32">Palmitoylation of the transmembrane protein and of Env polyprotein (prior to its proteolytic cleavage) is essential for their association with host cell membrane lipid rafts. Palmitoylation is therefore required for envelope trafficking to classical lipid rafts, but not for viral replication.</text>
</comment>
<comment type="subcellular location">
    <molecule>Surface protein gp120</molecule>
    <subcellularLocation>
        <location evidence="32">Virion membrane</location>
        <topology evidence="32">Peripheral membrane protein</topology>
    </subcellularLocation>
    <subcellularLocation>
        <location evidence="32">Host cell membrane</location>
        <topology evidence="32">Peripheral membrane protein</topology>
    </subcellularLocation>
    <subcellularLocation>
        <location evidence="32">Host endosome membrane</location>
        <topology evidence="32">Single-pass type I membrane protein</topology>
    </subcellularLocation>
    <text evidence="32">The surface protein is not anchored to the viral envelope, but associates with the extravirion surface through its binding to TM. It is probably concentrated at the site of budding and incorporated into the virions possibly by contacts between the cytoplasmic tail of Env and the N-terminus of Gag.</text>
</comment>
<evidence type="ECO:0000256" key="4">
    <source>
        <dbReference type="ARBA" id="ARBA00004563"/>
    </source>
</evidence>
<keyword evidence="22 32" id="KW-1133">Transmembrane helix</keyword>
<keyword evidence="27 32" id="KW-1015">Disulfide bond</keyword>
<keyword evidence="31 32" id="KW-1160">Virus entry into host cell</keyword>
<evidence type="ECO:0000256" key="1">
    <source>
        <dbReference type="ARBA" id="ARBA00004402"/>
    </source>
</evidence>
<keyword evidence="15 32" id="KW-0053">Apoptosis</keyword>
<keyword evidence="8 32" id="KW-1170">Fusion of virus membrane with host endosomal membrane</keyword>
<dbReference type="GO" id="GO:1903908">
    <property type="term" value="P:positive regulation of plasma membrane raft polarization"/>
    <property type="evidence" value="ECO:0007669"/>
    <property type="project" value="UniProtKB-UniRule"/>
</dbReference>
<dbReference type="CDD" id="cd09909">
    <property type="entry name" value="HIV-1-like_HR1-HR2"/>
    <property type="match status" value="1"/>
</dbReference>
<keyword evidence="24 32" id="KW-0175">Coiled coil</keyword>
<dbReference type="GO" id="GO:0019064">
    <property type="term" value="P:fusion of virus membrane with host plasma membrane"/>
    <property type="evidence" value="ECO:0007669"/>
    <property type="project" value="UniProtKB-UniRule"/>
</dbReference>
<feature type="short sequence motif" description="YXXL motif; contains endocytosis signal" evidence="32">
    <location>
        <begin position="719"/>
        <end position="722"/>
    </location>
</feature>
<comment type="domain">
    <text evidence="32 33">The 17 amino acids long immunosuppressive region is present in many retroviral envelope proteins. Synthetic peptides derived from this relatively conserved sequence inhibit immune function in vitro and in vivo.</text>
</comment>
<feature type="transmembrane region" description="Helical" evidence="33">
    <location>
        <begin position="519"/>
        <end position="542"/>
    </location>
</feature>
<keyword evidence="14 32" id="KW-0812">Transmembrane</keyword>
<dbReference type="GO" id="GO:0019031">
    <property type="term" value="C:viral envelope"/>
    <property type="evidence" value="ECO:0007669"/>
    <property type="project" value="UniProtKB-KW"/>
</dbReference>
<evidence type="ECO:0000256" key="16">
    <source>
        <dbReference type="ARBA" id="ARBA00022729"/>
    </source>
</evidence>
<feature type="disulfide bond" evidence="32">
    <location>
        <begin position="244"/>
        <end position="255"/>
    </location>
</feature>
<dbReference type="InterPro" id="IPR037527">
    <property type="entry name" value="Gp160"/>
</dbReference>
<evidence type="ECO:0000256" key="15">
    <source>
        <dbReference type="ARBA" id="ARBA00022703"/>
    </source>
</evidence>
<comment type="subcellular location">
    <molecule>Transmembrane protein gp41</molecule>
    <subcellularLocation>
        <location evidence="32">Virion membrane</location>
        <topology evidence="32">Single-pass type I membrane protein</topology>
    </subcellularLocation>
    <subcellularLocation>
        <location evidence="32">Host cell membrane</location>
        <topology evidence="32">Single-pass type I membrane protein</topology>
    </subcellularLocation>
    <subcellularLocation>
        <location evidence="32">Host endosome membrane</location>
        <topology evidence="32">Single-pass type I membrane protein</topology>
    </subcellularLocation>
    <text evidence="32">It is probably concentrated at the site of budding and incorporated into the virions possibly by contacts between the cytoplasmic tail of Env and the N-terminus of Gag.</text>
</comment>
<keyword evidence="28 32" id="KW-0325">Glycoprotein</keyword>
<dbReference type="GO" id="GO:0075512">
    <property type="term" value="P:clathrin-dependent endocytosis of virus by host cell"/>
    <property type="evidence" value="ECO:0007669"/>
    <property type="project" value="UniProtKB-UniRule"/>
</dbReference>
<dbReference type="SUPFAM" id="SSF56502">
    <property type="entry name" value="gp120 core"/>
    <property type="match status" value="2"/>
</dbReference>
<keyword evidence="23 32" id="KW-1039">Host endosome</keyword>
<evidence type="ECO:0000256" key="32">
    <source>
        <dbReference type="HAMAP-Rule" id="MF_04083"/>
    </source>
</evidence>
<evidence type="ECO:0000256" key="20">
    <source>
        <dbReference type="ARBA" id="ARBA00022879"/>
    </source>
</evidence>
<evidence type="ECO:0000256" key="6">
    <source>
        <dbReference type="ARBA" id="ARBA00004650"/>
    </source>
</evidence>
<comment type="similarity">
    <text evidence="32">Belongs to the HIV-1 env protein family.</text>
</comment>
<evidence type="ECO:0000256" key="23">
    <source>
        <dbReference type="ARBA" id="ARBA00023046"/>
    </source>
</evidence>
<keyword evidence="17 32" id="KW-1161">Viral attachment to host cell</keyword>
<comment type="PTM">
    <text evidence="32">Specific enzymatic cleavages in vivo yield mature proteins. Envelope glycoproteins are synthesized as a inactive precursor that is heavily N-glycosylated and processed likely by host cell furin in the Golgi to yield the mature SU and TM proteins. The cleavage site between SU and TM requires the minimal sequence [KR]-X-[KR]-R. About 2 of the 9 disulfide bonds of gp41 are reduced by P4HB/PDI, following binding to CD4 receptor.</text>
</comment>
<evidence type="ECO:0000256" key="14">
    <source>
        <dbReference type="ARBA" id="ARBA00022692"/>
    </source>
</evidence>
<keyword evidence="25 32" id="KW-0472">Membrane</keyword>
<keyword evidence="16 32" id="KW-0732">Signal</keyword>
<keyword evidence="30 32" id="KW-0449">Lipoprotein</keyword>
<keyword evidence="10 32" id="KW-1165">Clathrin-mediated endocytosis of virus by host</keyword>
<dbReference type="GO" id="GO:0052031">
    <property type="term" value="P:symbiont-mediated perturbation of host defense response"/>
    <property type="evidence" value="ECO:0007669"/>
    <property type="project" value="UniProtKB-UniRule"/>
</dbReference>
<proteinExistence type="inferred from homology"/>
<dbReference type="GO" id="GO:0044175">
    <property type="term" value="C:host cell endosome membrane"/>
    <property type="evidence" value="ECO:0007669"/>
    <property type="project" value="UniProtKB-SubCell"/>
</dbReference>
<comment type="function">
    <text evidence="32">Surface protein gp120: Attaches the virus to the host lymphoid cell by binding to the primary receptor CD4. This interaction induces a structural rearrangement creating a high affinity binding site for a chemokine coreceptor like CXCR4 and/or CCR5. Acts as a ligand for CD209/DC-SIGN and CLEC4M/DC-SIGNR, which are respectively found on dendritic cells (DCs), and on endothelial cells of liver sinusoids and lymph node sinuses. These interactions allow capture of viral particles at mucosal surfaces by these cells and subsequent transmission to permissive cells. HIV subverts the migration properties of dendritic cells to gain access to CD4+ T-cells in lymph nodes. Virus transmission to permissive T-cells occurs either in trans (without DCs infection, through viral capture and transmission), or in cis (following DCs productive infection, through the usual CD4-gp120 interaction), thereby inducing a robust infection. In trans infection, bound virions remain infectious over days and it is proposed that they are not degraded, but protected in non-lysosomal acidic organelles within the DCs close to the cell membrane thus contributing to the viral infectious potential during DCs' migration from the periphery to the lymphoid tissues. On arrival at lymphoid tissues, intact virions recycle back to DCs' cell surface allowing virus transmission to CD4+ T-cells.</text>
</comment>
<feature type="transmembrane region" description="Helical" evidence="33">
    <location>
        <begin position="685"/>
        <end position="712"/>
    </location>
</feature>
<dbReference type="HAMAP" id="MF_04083">
    <property type="entry name" value="HIV_ENV"/>
    <property type="match status" value="1"/>
</dbReference>
<keyword evidence="7 32" id="KW-1168">Fusion of virus membrane with host membrane</keyword>
<comment type="subunit">
    <text evidence="32">The mature envelope protein (Env) consists of a homotrimer of non-covalently associated gp120-gp41 heterodimers. The resulting complex protrudes from the virus surface as a spike. There seems to be as few as 10 spikes on the average virion. Surface protein gp120 interacts with host CD4, CCR5 and CXCR4. Gp120 also interacts with the C-type lectins CD209/DC-SIGN and CLEC4M/DC-SIGNR (collectively referred to as DC-SIGN(R)). Gp120 and gp41 interact with GalCer. Gp120 interacts with host ITGA4/ITGB7 complex; on CD4+ T-cells, this interaction results in rapid activation of integrin ITGAL/LFA-1, which facilitates efficient cell-to-cell spreading of HIV-1. Gp120 interacts with cell-associated heparan sulfate; this interaction increases virus infectivity on permissive cells and may be involved in infection of CD4- cells.</text>
</comment>
<feature type="region of interest" description="CD4-binding loop" evidence="32">
    <location>
        <begin position="378"/>
        <end position="388"/>
    </location>
</feature>
<evidence type="ECO:0000256" key="10">
    <source>
        <dbReference type="ARBA" id="ARBA00022570"/>
    </source>
</evidence>
<name>A0A2S1D2C9_HV1</name>
<feature type="disulfide bond" evidence="32">
    <location>
        <begin position="234"/>
        <end position="263"/>
    </location>
</feature>
<evidence type="ECO:0000256" key="5">
    <source>
        <dbReference type="ARBA" id="ARBA00004578"/>
    </source>
</evidence>
<evidence type="ECO:0000256" key="7">
    <source>
        <dbReference type="ARBA" id="ARBA00022506"/>
    </source>
</evidence>
<evidence type="ECO:0000256" key="28">
    <source>
        <dbReference type="ARBA" id="ARBA00023180"/>
    </source>
</evidence>
<dbReference type="FunFam" id="2.170.40.20:FF:000002">
    <property type="entry name" value="Envelope glycoprotein gp160"/>
    <property type="match status" value="1"/>
</dbReference>
<feature type="region of interest" description="Immunosuppression" evidence="32">
    <location>
        <begin position="581"/>
        <end position="599"/>
    </location>
</feature>
<evidence type="ECO:0000256" key="21">
    <source>
        <dbReference type="ARBA" id="ARBA00022890"/>
    </source>
</evidence>
<keyword evidence="18 32" id="KW-0946">Virion</keyword>
<dbReference type="GO" id="GO:1903911">
    <property type="term" value="P:positive regulation of receptor clustering"/>
    <property type="evidence" value="ECO:0007669"/>
    <property type="project" value="UniProtKB-UniRule"/>
</dbReference>
<dbReference type="GO" id="GO:0019062">
    <property type="term" value="P:virion attachment to host cell"/>
    <property type="evidence" value="ECO:0007669"/>
    <property type="project" value="UniProtKB-UniRule"/>
</dbReference>
<dbReference type="Gene3D" id="2.170.40.20">
    <property type="entry name" value="Human immunodeficiency virus 1, Gp160, envelope glycoprotein"/>
    <property type="match status" value="2"/>
</dbReference>
<evidence type="ECO:0000256" key="34">
    <source>
        <dbReference type="SAM" id="MobiDB-lite"/>
    </source>
</evidence>
<feature type="disulfide bond" evidence="32">
    <location>
        <begin position="53"/>
        <end position="73"/>
    </location>
</feature>
<dbReference type="Gene3D" id="1.20.5.490">
    <property type="entry name" value="Single helix bin"/>
    <property type="match status" value="1"/>
</dbReference>
<dbReference type="GO" id="GO:0020002">
    <property type="term" value="C:host cell plasma membrane"/>
    <property type="evidence" value="ECO:0007669"/>
    <property type="project" value="UniProtKB-SubCell"/>
</dbReference>
<dbReference type="GO" id="GO:0005198">
    <property type="term" value="F:structural molecule activity"/>
    <property type="evidence" value="ECO:0007669"/>
    <property type="project" value="UniProtKB-UniRule"/>
</dbReference>
<evidence type="ECO:0000256" key="13">
    <source>
        <dbReference type="ARBA" id="ARBA00022685"/>
    </source>
</evidence>
<comment type="function">
    <text evidence="32">Transmembrane protein gp41: Acts as a class I viral fusion protein. Under the current model, the protein has at least 3 conformational states: pre-fusion native state, pre-hairpin intermediate state, and post-fusion hairpin state. During fusion of viral and target intracellular membranes, the coiled coil regions (heptad repeats) assume a trimer-of-hairpins structure, positioning the fusion peptide in close proximity to the C-terminal region of the ectodomain. The formation of this structure appears to drive apposition and subsequent fusion of viral and target cell membranes. Complete fusion occurs in host cell endosomes and is dynamin-dependent, however some lipid transfer might occur at the plasma membrane. The virus undergoes clathrin-dependent internalization long before endosomal fusion, thus minimizing the surface exposure of conserved viral epitopes during fusion and reducing the efficacy of inhibitors targeting these epitopes. Membranes fusion leads to delivery of the nucleocapsid into the cytoplasm.</text>
</comment>
<evidence type="ECO:0000256" key="30">
    <source>
        <dbReference type="ARBA" id="ARBA00023288"/>
    </source>
</evidence>
<dbReference type="FunFam" id="2.170.40.20:FF:000003">
    <property type="entry name" value="Envelope glycoprotein gp160"/>
    <property type="match status" value="1"/>
</dbReference>
<evidence type="ECO:0000259" key="35">
    <source>
        <dbReference type="Pfam" id="PF00516"/>
    </source>
</evidence>